<reference evidence="1" key="1">
    <citation type="journal article" date="2015" name="Nature">
        <title>Complex archaea that bridge the gap between prokaryotes and eukaryotes.</title>
        <authorList>
            <person name="Spang A."/>
            <person name="Saw J.H."/>
            <person name="Jorgensen S.L."/>
            <person name="Zaremba-Niedzwiedzka K."/>
            <person name="Martijn J."/>
            <person name="Lind A.E."/>
            <person name="van Eijk R."/>
            <person name="Schleper C."/>
            <person name="Guy L."/>
            <person name="Ettema T.J."/>
        </authorList>
    </citation>
    <scope>NUCLEOTIDE SEQUENCE</scope>
</reference>
<accession>A0A0F9QXW3</accession>
<sequence length="122" mass="13339">MSEAKHAEGEIFFGSAEDQIIILGGESKQYICHVQIKQRWGGAIAEVMEDVRLANAERLVLCWNSHDEQQAKIDVLLSACKALLEADLYADGEGIVNFDYPNTSDGDKAKEQAEAAIALATK</sequence>
<gene>
    <name evidence="1" type="ORF">LCGC14_0664300</name>
</gene>
<comment type="caution">
    <text evidence="1">The sequence shown here is derived from an EMBL/GenBank/DDBJ whole genome shotgun (WGS) entry which is preliminary data.</text>
</comment>
<organism evidence="1">
    <name type="scientific">marine sediment metagenome</name>
    <dbReference type="NCBI Taxonomy" id="412755"/>
    <lineage>
        <taxon>unclassified sequences</taxon>
        <taxon>metagenomes</taxon>
        <taxon>ecological metagenomes</taxon>
    </lineage>
</organism>
<proteinExistence type="predicted"/>
<dbReference type="EMBL" id="LAZR01001283">
    <property type="protein sequence ID" value="KKN47324.1"/>
    <property type="molecule type" value="Genomic_DNA"/>
</dbReference>
<name>A0A0F9QXW3_9ZZZZ</name>
<dbReference type="AlphaFoldDB" id="A0A0F9QXW3"/>
<protein>
    <submittedName>
        <fullName evidence="1">Uncharacterized protein</fullName>
    </submittedName>
</protein>
<evidence type="ECO:0000313" key="1">
    <source>
        <dbReference type="EMBL" id="KKN47324.1"/>
    </source>
</evidence>